<keyword evidence="1" id="KW-0812">Transmembrane</keyword>
<organism evidence="2 3">
    <name type="scientific">Caldimonas brevitalea</name>
    <dbReference type="NCBI Taxonomy" id="413882"/>
    <lineage>
        <taxon>Bacteria</taxon>
        <taxon>Pseudomonadati</taxon>
        <taxon>Pseudomonadota</taxon>
        <taxon>Betaproteobacteria</taxon>
        <taxon>Burkholderiales</taxon>
        <taxon>Sphaerotilaceae</taxon>
        <taxon>Caldimonas</taxon>
    </lineage>
</organism>
<gene>
    <name evidence="2" type="ORF">AAW51_4084</name>
</gene>
<dbReference type="KEGG" id="pbh:AAW51_4084"/>
<keyword evidence="1" id="KW-0472">Membrane</keyword>
<keyword evidence="3" id="KW-1185">Reference proteome</keyword>
<dbReference type="AlphaFoldDB" id="A0A0G3BW98"/>
<proteinExistence type="predicted"/>
<evidence type="ECO:0008006" key="4">
    <source>
        <dbReference type="Google" id="ProtNLM"/>
    </source>
</evidence>
<accession>A0A0G3BW98</accession>
<evidence type="ECO:0000313" key="2">
    <source>
        <dbReference type="EMBL" id="AKJ30775.1"/>
    </source>
</evidence>
<evidence type="ECO:0000256" key="1">
    <source>
        <dbReference type="SAM" id="Phobius"/>
    </source>
</evidence>
<sequence length="157" mass="18023">MYMKSGYKAWSFFVPWTAFSLFWMAGASGFRLPTFESGWSLFPLFGLPFLLIGIAGLASPIWQKRKAYSIVYAITNQRAFIMQGTKSVTVKSFRPVDIENLERTEHQGGFGDLLLKTEFYRDSRGRQRGHEQGFFAIADVRRVERMIEALVHRADVP</sequence>
<evidence type="ECO:0000313" key="3">
    <source>
        <dbReference type="Proteomes" id="UP000035352"/>
    </source>
</evidence>
<dbReference type="EMBL" id="CP011371">
    <property type="protein sequence ID" value="AKJ30775.1"/>
    <property type="molecule type" value="Genomic_DNA"/>
</dbReference>
<feature type="transmembrane region" description="Helical" evidence="1">
    <location>
        <begin position="39"/>
        <end position="58"/>
    </location>
</feature>
<dbReference type="Proteomes" id="UP000035352">
    <property type="component" value="Chromosome"/>
</dbReference>
<protein>
    <recommendedName>
        <fullName evidence="4">DUF304 domain-containing protein</fullName>
    </recommendedName>
</protein>
<reference evidence="2 3" key="1">
    <citation type="submission" date="2015-05" db="EMBL/GenBank/DDBJ databases">
        <authorList>
            <person name="Tang B."/>
            <person name="Yu Y."/>
        </authorList>
    </citation>
    <scope>NUCLEOTIDE SEQUENCE [LARGE SCALE GENOMIC DNA]</scope>
    <source>
        <strain evidence="2 3">DSM 7029</strain>
    </source>
</reference>
<name>A0A0G3BW98_9BURK</name>
<keyword evidence="1" id="KW-1133">Transmembrane helix</keyword>